<dbReference type="GO" id="GO:0007129">
    <property type="term" value="P:homologous chromosome pairing at meiosis"/>
    <property type="evidence" value="ECO:0007669"/>
    <property type="project" value="TreeGrafter"/>
</dbReference>
<feature type="region of interest" description="Disordered" evidence="1">
    <location>
        <begin position="401"/>
        <end position="464"/>
    </location>
</feature>
<evidence type="ECO:0000313" key="4">
    <source>
        <dbReference type="Proteomes" id="UP000314986"/>
    </source>
</evidence>
<proteinExistence type="evidence at transcript level"/>
<dbReference type="GO" id="GO:0007283">
    <property type="term" value="P:spermatogenesis"/>
    <property type="evidence" value="ECO:0007669"/>
    <property type="project" value="TreeGrafter"/>
</dbReference>
<dbReference type="InterPro" id="IPR031380">
    <property type="entry name" value="SIX6OS1"/>
</dbReference>
<reference evidence="2 4" key="3">
    <citation type="journal article" date="2014" name="Nature">
        <title>Elephant shark genome provides unique insights into gnathostome evolution.</title>
        <authorList>
            <consortium name="International Elephant Shark Genome Sequencing Consortium"/>
            <person name="Venkatesh B."/>
            <person name="Lee A.P."/>
            <person name="Ravi V."/>
            <person name="Maurya A.K."/>
            <person name="Lian M.M."/>
            <person name="Swann J.B."/>
            <person name="Ohta Y."/>
            <person name="Flajnik M.F."/>
            <person name="Sutoh Y."/>
            <person name="Kasahara M."/>
            <person name="Hoon S."/>
            <person name="Gangu V."/>
            <person name="Roy S.W."/>
            <person name="Irimia M."/>
            <person name="Korzh V."/>
            <person name="Kondrychyn I."/>
            <person name="Lim Z.W."/>
            <person name="Tay B.H."/>
            <person name="Tohari S."/>
            <person name="Kong K.W."/>
            <person name="Ho S."/>
            <person name="Lorente-Galdos B."/>
            <person name="Quilez J."/>
            <person name="Marques-Bonet T."/>
            <person name="Raney B.J."/>
            <person name="Ingham P.W."/>
            <person name="Tay A."/>
            <person name="Hillier L.W."/>
            <person name="Minx P."/>
            <person name="Boehm T."/>
            <person name="Wilson R.K."/>
            <person name="Brenner S."/>
            <person name="Warren W.C."/>
        </authorList>
    </citation>
    <scope>NUCLEOTIDE SEQUENCE</scope>
    <source>
        <tissue evidence="2">Testis</tissue>
    </source>
</reference>
<reference evidence="3" key="4">
    <citation type="submission" date="2025-05" db="UniProtKB">
        <authorList>
            <consortium name="Ensembl"/>
        </authorList>
    </citation>
    <scope>IDENTIFICATION</scope>
</reference>
<organism evidence="2">
    <name type="scientific">Callorhinchus milii</name>
    <name type="common">Ghost shark</name>
    <dbReference type="NCBI Taxonomy" id="7868"/>
    <lineage>
        <taxon>Eukaryota</taxon>
        <taxon>Metazoa</taxon>
        <taxon>Chordata</taxon>
        <taxon>Craniata</taxon>
        <taxon>Vertebrata</taxon>
        <taxon>Chondrichthyes</taxon>
        <taxon>Holocephali</taxon>
        <taxon>Chimaeriformes</taxon>
        <taxon>Callorhinchidae</taxon>
        <taxon>Callorhinchus</taxon>
    </lineage>
</organism>
<dbReference type="Pfam" id="PF15676">
    <property type="entry name" value="S6OS1"/>
    <property type="match status" value="1"/>
</dbReference>
<evidence type="ECO:0000313" key="2">
    <source>
        <dbReference type="EMBL" id="AFO97101.1"/>
    </source>
</evidence>
<reference evidence="4" key="1">
    <citation type="journal article" date="2006" name="Science">
        <title>Ancient noncoding elements conserved in the human genome.</title>
        <authorList>
            <person name="Venkatesh B."/>
            <person name="Kirkness E.F."/>
            <person name="Loh Y.H."/>
            <person name="Halpern A.L."/>
            <person name="Lee A.P."/>
            <person name="Johnson J."/>
            <person name="Dandona N."/>
            <person name="Viswanathan L.D."/>
            <person name="Tay A."/>
            <person name="Venter J.C."/>
            <person name="Strausberg R.L."/>
            <person name="Brenner S."/>
        </authorList>
    </citation>
    <scope>NUCLEOTIDE SEQUENCE [LARGE SCALE GENOMIC DNA]</scope>
</reference>
<dbReference type="PANTHER" id="PTHR35449">
    <property type="entry name" value="PROTEIN SIX6OS1"/>
    <property type="match status" value="1"/>
</dbReference>
<dbReference type="Proteomes" id="UP000314986">
    <property type="component" value="Unassembled WGS sequence"/>
</dbReference>
<name>V9KFM2_CALMI</name>
<evidence type="ECO:0000256" key="1">
    <source>
        <dbReference type="SAM" id="MobiDB-lite"/>
    </source>
</evidence>
<dbReference type="EMBL" id="JW864584">
    <property type="protein sequence ID" value="AFO97101.1"/>
    <property type="molecule type" value="mRNA"/>
</dbReference>
<feature type="compositionally biased region" description="Polar residues" evidence="1">
    <location>
        <begin position="416"/>
        <end position="437"/>
    </location>
</feature>
<dbReference type="GO" id="GO:0048477">
    <property type="term" value="P:oogenesis"/>
    <property type="evidence" value="ECO:0007669"/>
    <property type="project" value="TreeGrafter"/>
</dbReference>
<dbReference type="PANTHER" id="PTHR35449:SF1">
    <property type="entry name" value="PROTEIN SIX6OS1"/>
    <property type="match status" value="1"/>
</dbReference>
<dbReference type="GO" id="GO:0000801">
    <property type="term" value="C:central element"/>
    <property type="evidence" value="ECO:0007669"/>
    <property type="project" value="TreeGrafter"/>
</dbReference>
<evidence type="ECO:0000313" key="3">
    <source>
        <dbReference type="Ensembl" id="ENSCMIP00000006580.1"/>
    </source>
</evidence>
<dbReference type="GO" id="GO:0010705">
    <property type="term" value="P:meiotic DNA double-strand break processing involved in reciprocal meiotic recombination"/>
    <property type="evidence" value="ECO:0007669"/>
    <property type="project" value="TreeGrafter"/>
</dbReference>
<sequence length="464" mass="53099">MYQDYLNQYREILQQHQSQYSEFPQAKEYFKKKVEFEEIQSRVLDCTEQIQQKTQAINDLSEPSLFGSLHEWALEIAALKVDTQNVLIQVAYTKDKAVEEHYENQESPAQLDNFESSEGIKVPDFSNLPNKEQKQSIYQQKEYKIALNPTVNSEQTQPQNVVTYCQKSLTSKPFELMLEQSESDTELGKNNKQQTNNVILPQVNSVQTEYQRNVELRGIQQQTCFQITPATKNQGQIQYRSLVPKNQTDTLQWLQSTATTSANSDTDEMNSSQYKSHIPSDSLYKSPAQIDPKSVNDDQEETTNKTSQMFSRTPEYAGPSQKEFEMDCNPQHEKTSSESPRFSFLGVSTPKTSGFDMFGRLAFGFPDTPEQVNDRQMAGNQFEFSSLFFKKTPEKDCTSHLTCSSHSPQRDIGLESPSNEQPFTFSFQSEPSPNNFGDSKDEFNFGFSSAQNQSSSQQSVFKFF</sequence>
<feature type="compositionally biased region" description="Low complexity" evidence="1">
    <location>
        <begin position="444"/>
        <end position="464"/>
    </location>
</feature>
<feature type="compositionally biased region" description="Basic and acidic residues" evidence="1">
    <location>
        <begin position="322"/>
        <end position="336"/>
    </location>
</feature>
<dbReference type="AlphaFoldDB" id="V9KFM2"/>
<dbReference type="Ensembl" id="ENSCMIT00000006792.1">
    <property type="protein sequence ID" value="ENSCMIP00000006580.1"/>
    <property type="gene ID" value="ENSCMIG00000003716.1"/>
</dbReference>
<keyword evidence="4" id="KW-1185">Reference proteome</keyword>
<accession>V9KFM2</accession>
<reference evidence="4" key="2">
    <citation type="journal article" date="2007" name="PLoS Biol.">
        <title>Survey sequencing and comparative analysis of the elephant shark (Callorhinchus milii) genome.</title>
        <authorList>
            <person name="Venkatesh B."/>
            <person name="Kirkness E.F."/>
            <person name="Loh Y.H."/>
            <person name="Halpern A.L."/>
            <person name="Lee A.P."/>
            <person name="Johnson J."/>
            <person name="Dandona N."/>
            <person name="Viswanathan L.D."/>
            <person name="Tay A."/>
            <person name="Venter J.C."/>
            <person name="Strausberg R.L."/>
            <person name="Brenner S."/>
        </authorList>
    </citation>
    <scope>NUCLEOTIDE SEQUENCE [LARGE SCALE GENOMIC DNA]</scope>
</reference>
<protein>
    <submittedName>
        <fullName evidence="2">Protein SIX6OS1-like protein</fullName>
    </submittedName>
</protein>
<feature type="region of interest" description="Disordered" evidence="1">
    <location>
        <begin position="259"/>
        <end position="343"/>
    </location>
</feature>